<organism evidence="2 3">
    <name type="scientific">Paraphaeosphaeria sporulosa</name>
    <dbReference type="NCBI Taxonomy" id="1460663"/>
    <lineage>
        <taxon>Eukaryota</taxon>
        <taxon>Fungi</taxon>
        <taxon>Dikarya</taxon>
        <taxon>Ascomycota</taxon>
        <taxon>Pezizomycotina</taxon>
        <taxon>Dothideomycetes</taxon>
        <taxon>Pleosporomycetidae</taxon>
        <taxon>Pleosporales</taxon>
        <taxon>Massarineae</taxon>
        <taxon>Didymosphaeriaceae</taxon>
        <taxon>Paraphaeosphaeria</taxon>
    </lineage>
</organism>
<evidence type="ECO:0000313" key="2">
    <source>
        <dbReference type="EMBL" id="OAG06654.1"/>
    </source>
</evidence>
<evidence type="ECO:0000256" key="1">
    <source>
        <dbReference type="SAM" id="SignalP"/>
    </source>
</evidence>
<feature type="chain" id="PRO_5008058248" description="Secreted protein" evidence="1">
    <location>
        <begin position="22"/>
        <end position="130"/>
    </location>
</feature>
<proteinExistence type="predicted"/>
<keyword evidence="1" id="KW-0732">Signal</keyword>
<dbReference type="EMBL" id="KV441551">
    <property type="protein sequence ID" value="OAG06654.1"/>
    <property type="molecule type" value="Genomic_DNA"/>
</dbReference>
<gene>
    <name evidence="2" type="ORF">CC84DRAFT_610491</name>
</gene>
<sequence>MTVSARSWIISFSMIAMRALAAVLLTFSTISQASLSEHGTPTATAECWTPRKPYAGSVAFPQVPLISLSSGSLGGTLFERQNSETVWKGRIFSVLTFHSGAQCSSTTGAEYSCPGNATCVSVMFNVWECG</sequence>
<dbReference type="Proteomes" id="UP000077069">
    <property type="component" value="Unassembled WGS sequence"/>
</dbReference>
<accession>A0A177CGF4</accession>
<feature type="signal peptide" evidence="1">
    <location>
        <begin position="1"/>
        <end position="21"/>
    </location>
</feature>
<dbReference type="RefSeq" id="XP_018037019.1">
    <property type="nucleotide sequence ID" value="XM_018186881.1"/>
</dbReference>
<evidence type="ECO:0000313" key="3">
    <source>
        <dbReference type="Proteomes" id="UP000077069"/>
    </source>
</evidence>
<protein>
    <recommendedName>
        <fullName evidence="4">Secreted protein</fullName>
    </recommendedName>
</protein>
<dbReference type="InParanoid" id="A0A177CGF4"/>
<dbReference type="AlphaFoldDB" id="A0A177CGF4"/>
<keyword evidence="3" id="KW-1185">Reference proteome</keyword>
<dbReference type="GeneID" id="28770367"/>
<name>A0A177CGF4_9PLEO</name>
<reference evidence="2 3" key="1">
    <citation type="submission" date="2016-05" db="EMBL/GenBank/DDBJ databases">
        <title>Comparative analysis of secretome profiles of manganese(II)-oxidizing ascomycete fungi.</title>
        <authorList>
            <consortium name="DOE Joint Genome Institute"/>
            <person name="Zeiner C.A."/>
            <person name="Purvine S.O."/>
            <person name="Zink E.M."/>
            <person name="Wu S."/>
            <person name="Pasa-Tolic L."/>
            <person name="Chaput D.L."/>
            <person name="Haridas S."/>
            <person name="Grigoriev I.V."/>
            <person name="Santelli C.M."/>
            <person name="Hansel C.M."/>
        </authorList>
    </citation>
    <scope>NUCLEOTIDE SEQUENCE [LARGE SCALE GENOMIC DNA]</scope>
    <source>
        <strain evidence="2 3">AP3s5-JAC2a</strain>
    </source>
</reference>
<evidence type="ECO:0008006" key="4">
    <source>
        <dbReference type="Google" id="ProtNLM"/>
    </source>
</evidence>